<dbReference type="PIRSF" id="PIRSF036410">
    <property type="entry name" value="EutE_PduP"/>
    <property type="match status" value="1"/>
</dbReference>
<dbReference type="Gene3D" id="3.40.309.10">
    <property type="entry name" value="Aldehyde Dehydrogenase, Chain A, domain 2"/>
    <property type="match status" value="1"/>
</dbReference>
<protein>
    <submittedName>
        <fullName evidence="4">Succinate-semialdehyde dehydrogenase (Acetylating)</fullName>
        <ecNumber evidence="4">1.2.1.76</ecNumber>
    </submittedName>
</protein>
<dbReference type="InterPro" id="IPR016162">
    <property type="entry name" value="Ald_DH_N"/>
</dbReference>
<dbReference type="PANTHER" id="PTHR11699">
    <property type="entry name" value="ALDEHYDE DEHYDROGENASE-RELATED"/>
    <property type="match status" value="1"/>
</dbReference>
<dbReference type="InterPro" id="IPR016163">
    <property type="entry name" value="Ald_DH_C"/>
</dbReference>
<dbReference type="AlphaFoldDB" id="A0A517T3E9"/>
<keyword evidence="1 4" id="KW-0560">Oxidoreductase</keyword>
<sequence>MNQPFAQHDAEALRHVVEEVLTRLSVESAPSMPVSHVGEWGVFGDVDNAVAAARTAFEELTRAGYAARREIERIIKKICVEQADELGRMEFEETKIGRIDHKIAKLQIQEIIPGVDSLKPLAHNGDGGLTTIDQAPFGVIGAIAPVTHSLPTIACNAITMIAAGNTVVFNPHPAGRNVACEGVRRFNKAIYEATGLINVITIIGEPTIESAQQIFQHRDVRLLVVTGGPAVARAALKSNKRAIVAGPGNPPVLVDETADLDQAARSIVTGAGYDNNLLCIGEKEIFAVHSIADQLMNSLSRHGGNLLNAEQVRQLTEIAFTASEKPDGKPVLNRELIGNSAQQLASLIGLSVPAETEILVGETEAEHPYVATEQMMPFVPVVRCRDAEEGIQLCRKYEHGYGHTAIIHSQNLKTIEKMARVMNTTLFIVNGPSVAGIGIGGEGPCSFSIATPTGEGVTVPATFTRQRRLTVSGGLRMIGAV</sequence>
<dbReference type="RefSeq" id="WP_145258792.1">
    <property type="nucleotide sequence ID" value="NZ_CP036316.1"/>
</dbReference>
<dbReference type="EMBL" id="CP036316">
    <property type="protein sequence ID" value="QDT62907.1"/>
    <property type="molecule type" value="Genomic_DNA"/>
</dbReference>
<dbReference type="NCBIfam" id="NF011927">
    <property type="entry name" value="PRK15398.1"/>
    <property type="match status" value="1"/>
</dbReference>
<accession>A0A517T3E9</accession>
<dbReference type="KEGG" id="chya:V22_01050"/>
<dbReference type="InterPro" id="IPR012408">
    <property type="entry name" value="Acetald_propionald_DH-rel"/>
</dbReference>
<reference evidence="4 5" key="1">
    <citation type="submission" date="2019-02" db="EMBL/GenBank/DDBJ databases">
        <title>Deep-cultivation of Planctomycetes and their phenomic and genomic characterization uncovers novel biology.</title>
        <authorList>
            <person name="Wiegand S."/>
            <person name="Jogler M."/>
            <person name="Boedeker C."/>
            <person name="Pinto D."/>
            <person name="Vollmers J."/>
            <person name="Rivas-Marin E."/>
            <person name="Kohn T."/>
            <person name="Peeters S.H."/>
            <person name="Heuer A."/>
            <person name="Rast P."/>
            <person name="Oberbeckmann S."/>
            <person name="Bunk B."/>
            <person name="Jeske O."/>
            <person name="Meyerdierks A."/>
            <person name="Storesund J.E."/>
            <person name="Kallscheuer N."/>
            <person name="Luecker S."/>
            <person name="Lage O.M."/>
            <person name="Pohl T."/>
            <person name="Merkel B.J."/>
            <person name="Hornburger P."/>
            <person name="Mueller R.-W."/>
            <person name="Bruemmer F."/>
            <person name="Labrenz M."/>
            <person name="Spormann A.M."/>
            <person name="Op den Camp H."/>
            <person name="Overmann J."/>
            <person name="Amann R."/>
            <person name="Jetten M.S.M."/>
            <person name="Mascher T."/>
            <person name="Medema M.H."/>
            <person name="Devos D.P."/>
            <person name="Kaster A.-K."/>
            <person name="Ovreas L."/>
            <person name="Rohde M."/>
            <person name="Galperin M.Y."/>
            <person name="Jogler C."/>
        </authorList>
    </citation>
    <scope>NUCLEOTIDE SEQUENCE [LARGE SCALE GENOMIC DNA]</scope>
    <source>
        <strain evidence="4 5">V22</strain>
    </source>
</reference>
<evidence type="ECO:0000313" key="5">
    <source>
        <dbReference type="Proteomes" id="UP000319976"/>
    </source>
</evidence>
<evidence type="ECO:0000256" key="2">
    <source>
        <dbReference type="ARBA" id="ARBA00023027"/>
    </source>
</evidence>
<evidence type="ECO:0000256" key="1">
    <source>
        <dbReference type="ARBA" id="ARBA00023002"/>
    </source>
</evidence>
<dbReference type="InterPro" id="IPR016161">
    <property type="entry name" value="Ald_DH/histidinol_DH"/>
</dbReference>
<dbReference type="InterPro" id="IPR015590">
    <property type="entry name" value="Aldehyde_DH_dom"/>
</dbReference>
<evidence type="ECO:0000313" key="4">
    <source>
        <dbReference type="EMBL" id="QDT62907.1"/>
    </source>
</evidence>
<dbReference type="Gene3D" id="3.40.605.10">
    <property type="entry name" value="Aldehyde Dehydrogenase, Chain A, domain 1"/>
    <property type="match status" value="1"/>
</dbReference>
<gene>
    <name evidence="4" type="primary">sucD_1</name>
    <name evidence="4" type="ORF">V22_01050</name>
</gene>
<dbReference type="SUPFAM" id="SSF53720">
    <property type="entry name" value="ALDH-like"/>
    <property type="match status" value="1"/>
</dbReference>
<evidence type="ECO:0000259" key="3">
    <source>
        <dbReference type="Pfam" id="PF00171"/>
    </source>
</evidence>
<name>A0A517T3E9_9PLAN</name>
<proteinExistence type="predicted"/>
<keyword evidence="2" id="KW-0520">NAD</keyword>
<feature type="domain" description="Aldehyde dehydrogenase" evidence="3">
    <location>
        <begin position="45"/>
        <end position="435"/>
    </location>
</feature>
<organism evidence="4 5">
    <name type="scientific">Calycomorphotria hydatis</name>
    <dbReference type="NCBI Taxonomy" id="2528027"/>
    <lineage>
        <taxon>Bacteria</taxon>
        <taxon>Pseudomonadati</taxon>
        <taxon>Planctomycetota</taxon>
        <taxon>Planctomycetia</taxon>
        <taxon>Planctomycetales</taxon>
        <taxon>Planctomycetaceae</taxon>
        <taxon>Calycomorphotria</taxon>
    </lineage>
</organism>
<dbReference type="OrthoDB" id="9804734at2"/>
<dbReference type="Pfam" id="PF00171">
    <property type="entry name" value="Aldedh"/>
    <property type="match status" value="1"/>
</dbReference>
<dbReference type="EC" id="1.2.1.76" evidence="4"/>
<dbReference type="GO" id="GO:0008774">
    <property type="term" value="F:acetaldehyde dehydrogenase (acetylating) activity"/>
    <property type="evidence" value="ECO:0007669"/>
    <property type="project" value="InterPro"/>
</dbReference>
<dbReference type="Proteomes" id="UP000319976">
    <property type="component" value="Chromosome"/>
</dbReference>
<keyword evidence="5" id="KW-1185">Reference proteome</keyword>